<keyword evidence="1 4" id="KW-0378">Hydrolase</keyword>
<gene>
    <name evidence="6" type="ORF">HS960_16750</name>
</gene>
<dbReference type="AlphaFoldDB" id="A0A7G5E5C9"/>
<dbReference type="CDD" id="cd16433">
    <property type="entry name" value="CheB"/>
    <property type="match status" value="1"/>
</dbReference>
<dbReference type="GO" id="GO:0006935">
    <property type="term" value="P:chemotaxis"/>
    <property type="evidence" value="ECO:0007669"/>
    <property type="project" value="UniProtKB-UniRule"/>
</dbReference>
<evidence type="ECO:0000313" key="7">
    <source>
        <dbReference type="Proteomes" id="UP000515450"/>
    </source>
</evidence>
<dbReference type="PANTHER" id="PTHR42872">
    <property type="entry name" value="PROTEIN-GLUTAMATE METHYLESTERASE/PROTEIN-GLUTAMINE GLUTAMINASE"/>
    <property type="match status" value="1"/>
</dbReference>
<dbReference type="EMBL" id="CP058555">
    <property type="protein sequence ID" value="QMV69204.1"/>
    <property type="molecule type" value="Genomic_DNA"/>
</dbReference>
<dbReference type="Gene3D" id="3.40.50.180">
    <property type="entry name" value="Methylesterase CheB, C-terminal domain"/>
    <property type="match status" value="1"/>
</dbReference>
<organism evidence="6 7">
    <name type="scientific">Sphingobacterium paramultivorum</name>
    <dbReference type="NCBI Taxonomy" id="2886510"/>
    <lineage>
        <taxon>Bacteria</taxon>
        <taxon>Pseudomonadati</taxon>
        <taxon>Bacteroidota</taxon>
        <taxon>Sphingobacteriia</taxon>
        <taxon>Sphingobacteriales</taxon>
        <taxon>Sphingobacteriaceae</taxon>
        <taxon>Sphingobacterium</taxon>
    </lineage>
</organism>
<evidence type="ECO:0000313" key="6">
    <source>
        <dbReference type="EMBL" id="QMV69204.1"/>
    </source>
</evidence>
<dbReference type="PROSITE" id="PS50122">
    <property type="entry name" value="CHEB"/>
    <property type="match status" value="1"/>
</dbReference>
<protein>
    <recommendedName>
        <fullName evidence="2">protein-glutamate methylesterase</fullName>
        <ecNumber evidence="2">3.1.1.61</ecNumber>
    </recommendedName>
</protein>
<reference evidence="6 7" key="1">
    <citation type="journal article" date="2020" name="G3 (Bethesda)">
        <title>CeMbio - The Caenorhabditis elegans Microbiome Resource.</title>
        <authorList>
            <person name="Dirksen P."/>
            <person name="Assie A."/>
            <person name="Zimmermann J."/>
            <person name="Zhang F."/>
            <person name="Tietje A.M."/>
            <person name="Marsh S.A."/>
            <person name="Felix M.A."/>
            <person name="Shapira M."/>
            <person name="Kaleta C."/>
            <person name="Schulenburg H."/>
            <person name="Samuel B."/>
        </authorList>
    </citation>
    <scope>NUCLEOTIDE SEQUENCE [LARGE SCALE GENOMIC DNA]</scope>
    <source>
        <strain evidence="6 7">BIGb0170</strain>
    </source>
</reference>
<dbReference type="EC" id="3.1.1.61" evidence="2"/>
<accession>A0A7G5E5C9</accession>
<dbReference type="PANTHER" id="PTHR42872:SF3">
    <property type="entry name" value="PROTEIN-GLUTAMATE METHYLESTERASE_PROTEIN-GLUTAMINE GLUTAMINASE 1"/>
    <property type="match status" value="1"/>
</dbReference>
<keyword evidence="4" id="KW-0145">Chemotaxis</keyword>
<dbReference type="SUPFAM" id="SSF52738">
    <property type="entry name" value="Methylesterase CheB, C-terminal domain"/>
    <property type="match status" value="1"/>
</dbReference>
<comment type="catalytic activity">
    <reaction evidence="3">
        <text>[protein]-L-glutamate 5-O-methyl ester + H2O = L-glutamyl-[protein] + methanol + H(+)</text>
        <dbReference type="Rhea" id="RHEA:23236"/>
        <dbReference type="Rhea" id="RHEA-COMP:10208"/>
        <dbReference type="Rhea" id="RHEA-COMP:10311"/>
        <dbReference type="ChEBI" id="CHEBI:15377"/>
        <dbReference type="ChEBI" id="CHEBI:15378"/>
        <dbReference type="ChEBI" id="CHEBI:17790"/>
        <dbReference type="ChEBI" id="CHEBI:29973"/>
        <dbReference type="ChEBI" id="CHEBI:82795"/>
        <dbReference type="EC" id="3.1.1.61"/>
    </reaction>
</comment>
<dbReference type="Proteomes" id="UP000515450">
    <property type="component" value="Chromosome"/>
</dbReference>
<feature type="active site" evidence="4">
    <location>
        <position position="12"/>
    </location>
</feature>
<dbReference type="InterPro" id="IPR000673">
    <property type="entry name" value="Sig_transdc_resp-reg_Me-estase"/>
</dbReference>
<sequence>MMERKILLLAGSAGGFSVILNILKSLERPIRIPVIVIVHRNPKYASSIEDTLSKALVQKIKTADDKEAIEDGTIYFAPAGYHLLVEPDYSFSLDISEPVQYSRPSIDVTFESVAEIYKENCTAILFSGANQDGAQGLLMIKRYGGTTFVQDPATAEVPIMPEAAIQLDAQERILSIQEIKDYIKQLT</sequence>
<evidence type="ECO:0000256" key="4">
    <source>
        <dbReference type="PROSITE-ProRule" id="PRU00050"/>
    </source>
</evidence>
<evidence type="ECO:0000259" key="5">
    <source>
        <dbReference type="PROSITE" id="PS50122"/>
    </source>
</evidence>
<evidence type="ECO:0000256" key="2">
    <source>
        <dbReference type="ARBA" id="ARBA00039140"/>
    </source>
</evidence>
<name>A0A7G5E5C9_9SPHI</name>
<evidence type="ECO:0000256" key="3">
    <source>
        <dbReference type="ARBA" id="ARBA00048267"/>
    </source>
</evidence>
<evidence type="ECO:0000256" key="1">
    <source>
        <dbReference type="ARBA" id="ARBA00022801"/>
    </source>
</evidence>
<dbReference type="GO" id="GO:0000156">
    <property type="term" value="F:phosphorelay response regulator activity"/>
    <property type="evidence" value="ECO:0007669"/>
    <property type="project" value="InterPro"/>
</dbReference>
<dbReference type="InterPro" id="IPR035909">
    <property type="entry name" value="CheB_C"/>
</dbReference>
<dbReference type="GO" id="GO:0008984">
    <property type="term" value="F:protein-glutamate methylesterase activity"/>
    <property type="evidence" value="ECO:0007669"/>
    <property type="project" value="UniProtKB-EC"/>
</dbReference>
<proteinExistence type="predicted"/>
<dbReference type="Pfam" id="PF01339">
    <property type="entry name" value="CheB_methylest"/>
    <property type="match status" value="1"/>
</dbReference>
<dbReference type="GO" id="GO:0005737">
    <property type="term" value="C:cytoplasm"/>
    <property type="evidence" value="ECO:0007669"/>
    <property type="project" value="InterPro"/>
</dbReference>
<feature type="domain" description="CheB-type methylesterase" evidence="5">
    <location>
        <begin position="1"/>
        <end position="187"/>
    </location>
</feature>
<keyword evidence="7" id="KW-1185">Reference proteome</keyword>
<feature type="active site" evidence="4">
    <location>
        <position position="132"/>
    </location>
</feature>
<feature type="active site" evidence="4">
    <location>
        <position position="39"/>
    </location>
</feature>